<keyword evidence="3" id="KW-1185">Reference proteome</keyword>
<keyword evidence="1" id="KW-0233">DNA recombination</keyword>
<dbReference type="SUPFAM" id="SSF56349">
    <property type="entry name" value="DNA breaking-rejoining enzymes"/>
    <property type="match status" value="1"/>
</dbReference>
<evidence type="ECO:0000313" key="2">
    <source>
        <dbReference type="EMBL" id="WFU62556.1"/>
    </source>
</evidence>
<dbReference type="InterPro" id="IPR013762">
    <property type="entry name" value="Integrase-like_cat_sf"/>
</dbReference>
<evidence type="ECO:0000256" key="1">
    <source>
        <dbReference type="ARBA" id="ARBA00023172"/>
    </source>
</evidence>
<protein>
    <submittedName>
        <fullName evidence="2">Uncharacterized protein</fullName>
    </submittedName>
</protein>
<dbReference type="InterPro" id="IPR011010">
    <property type="entry name" value="DNA_brk_join_enz"/>
</dbReference>
<evidence type="ECO:0000313" key="3">
    <source>
        <dbReference type="Proteomes" id="UP001221546"/>
    </source>
</evidence>
<dbReference type="Proteomes" id="UP001221546">
    <property type="component" value="Chromosome"/>
</dbReference>
<accession>A0ABY8JAP0</accession>
<dbReference type="RefSeq" id="WP_310885222.1">
    <property type="nucleotide sequence ID" value="NZ_CP121646.1"/>
</dbReference>
<gene>
    <name evidence="2" type="ORF">QA636_34585</name>
</gene>
<reference evidence="2 3" key="1">
    <citation type="submission" date="2023-04" db="EMBL/GenBank/DDBJ databases">
        <title>Australian commercial rhizobial inoculants.</title>
        <authorList>
            <person name="Kohlmeier M.G."/>
            <person name="O'Hara G.W."/>
            <person name="Colombi E."/>
            <person name="Ramsay J.P."/>
            <person name="Terpolilli J."/>
        </authorList>
    </citation>
    <scope>NUCLEOTIDE SEQUENCE [LARGE SCALE GENOMIC DNA]</scope>
    <source>
        <strain evidence="2 3">CB627</strain>
    </source>
</reference>
<dbReference type="EMBL" id="CP121646">
    <property type="protein sequence ID" value="WFU62556.1"/>
    <property type="molecule type" value="Genomic_DNA"/>
</dbReference>
<organism evidence="2 3">
    <name type="scientific">Bradyrhizobium brasilense</name>
    <dbReference type="NCBI Taxonomy" id="1419277"/>
    <lineage>
        <taxon>Bacteria</taxon>
        <taxon>Pseudomonadati</taxon>
        <taxon>Pseudomonadota</taxon>
        <taxon>Alphaproteobacteria</taxon>
        <taxon>Hyphomicrobiales</taxon>
        <taxon>Nitrobacteraceae</taxon>
        <taxon>Bradyrhizobium</taxon>
    </lineage>
</organism>
<proteinExistence type="predicted"/>
<name>A0ABY8JAP0_9BRAD</name>
<sequence>MSEATGVNANDLQLERGRPQVLLHGKGLRDRVVPIPKDLVRSLTDLLSERGLANHGRVEDWRANRSLDRATFPAPSTSHAACGFPALRAPICFAPRLMGPIMLGLLSFRRAAPDSC</sequence>
<dbReference type="Gene3D" id="1.10.443.10">
    <property type="entry name" value="Intergrase catalytic core"/>
    <property type="match status" value="1"/>
</dbReference>